<dbReference type="PROSITE" id="PS51503">
    <property type="entry name" value="HIG1"/>
    <property type="match status" value="1"/>
</dbReference>
<comment type="similarity">
    <text evidence="3">Belongs to the RCF1 family.</text>
</comment>
<evidence type="ECO:0000259" key="11">
    <source>
        <dbReference type="PROSITE" id="PS51503"/>
    </source>
</evidence>
<evidence type="ECO:0000256" key="9">
    <source>
        <dbReference type="SAM" id="Coils"/>
    </source>
</evidence>
<reference evidence="14 15" key="1">
    <citation type="submission" date="2015-05" db="EMBL/GenBank/DDBJ databases">
        <authorList>
            <person name="Fogelqvist Johan"/>
        </authorList>
    </citation>
    <scope>NUCLEOTIDE SEQUENCE [LARGE SCALE GENOMIC DNA]</scope>
    <source>
        <strain evidence="12">VL1</strain>
        <strain evidence="13">VL2</strain>
    </source>
</reference>
<dbReference type="InterPro" id="IPR007667">
    <property type="entry name" value="Hypoxia_induced_domain"/>
</dbReference>
<feature type="domain" description="HIG1" evidence="11">
    <location>
        <begin position="13"/>
        <end position="104"/>
    </location>
</feature>
<dbReference type="STRING" id="100787.A0A0G4LRY0"/>
<sequence length="220" mass="24689">MPNVDDSVMGRQMPSSFDENHEFYNEKPMAKIFRKLREEPLIPLGAGLTVFAFTQAWRAMRRGDQVSANKMFRARVAAQGFTVLAMIAGSMYYNKDREATKELRKLKEERDNEEKRQKWIRELEIRDEEDKAMRARVMNRRAKAEESKAVNASAMPAEGGEAKSGVLNALRFSGSSSGWGKSGEAPPADASKALDDEPIVSKVKTPTNVKRVSAEDDKTN</sequence>
<name>A0A0G4LRY0_VERLO</name>
<protein>
    <recommendedName>
        <fullName evidence="11">HIG1 domain-containing protein</fullName>
    </recommendedName>
</protein>
<dbReference type="GO" id="GO:0031966">
    <property type="term" value="C:mitochondrial membrane"/>
    <property type="evidence" value="ECO:0007669"/>
    <property type="project" value="UniProtKB-SubCell"/>
</dbReference>
<dbReference type="PANTHER" id="PTHR12297:SF3">
    <property type="entry name" value="HIG1 DOMAIN FAMILY MEMBER 1A"/>
    <property type="match status" value="1"/>
</dbReference>
<dbReference type="GO" id="GO:0097250">
    <property type="term" value="P:mitochondrial respirasome assembly"/>
    <property type="evidence" value="ECO:0007669"/>
    <property type="project" value="TreeGrafter"/>
</dbReference>
<proteinExistence type="inferred from homology"/>
<keyword evidence="9" id="KW-0175">Coiled coil</keyword>
<evidence type="ECO:0000256" key="3">
    <source>
        <dbReference type="ARBA" id="ARBA00009366"/>
    </source>
</evidence>
<dbReference type="Gene3D" id="6.10.140.1320">
    <property type="match status" value="1"/>
</dbReference>
<evidence type="ECO:0000256" key="5">
    <source>
        <dbReference type="ARBA" id="ARBA00022692"/>
    </source>
</evidence>
<dbReference type="EMBL" id="CVQH01017224">
    <property type="protein sequence ID" value="CRK24390.1"/>
    <property type="molecule type" value="Genomic_DNA"/>
</dbReference>
<feature type="coiled-coil region" evidence="9">
    <location>
        <begin position="96"/>
        <end position="145"/>
    </location>
</feature>
<evidence type="ECO:0000313" key="13">
    <source>
        <dbReference type="EMBL" id="CRK48981.1"/>
    </source>
</evidence>
<evidence type="ECO:0000256" key="6">
    <source>
        <dbReference type="ARBA" id="ARBA00022989"/>
    </source>
</evidence>
<evidence type="ECO:0000313" key="15">
    <source>
        <dbReference type="Proteomes" id="UP000045706"/>
    </source>
</evidence>
<accession>A0A0G4LRY0</accession>
<keyword evidence="8" id="KW-0472">Membrane</keyword>
<evidence type="ECO:0000256" key="2">
    <source>
        <dbReference type="ARBA" id="ARBA00004325"/>
    </source>
</evidence>
<dbReference type="PANTHER" id="PTHR12297">
    <property type="entry name" value="HYPOXIA-INDUCBILE GENE 1 HIG1 -RELATED"/>
    <property type="match status" value="1"/>
</dbReference>
<comment type="function">
    <text evidence="1">Cytochrome c oxidase subunit which plays a role in assembly of respiratory supercomplexes.</text>
</comment>
<keyword evidence="5" id="KW-0812">Transmembrane</keyword>
<keyword evidence="6" id="KW-1133">Transmembrane helix</keyword>
<evidence type="ECO:0000256" key="1">
    <source>
        <dbReference type="ARBA" id="ARBA00002584"/>
    </source>
</evidence>
<evidence type="ECO:0000313" key="14">
    <source>
        <dbReference type="Proteomes" id="UP000044602"/>
    </source>
</evidence>
<dbReference type="Pfam" id="PF04588">
    <property type="entry name" value="HIG_1_N"/>
    <property type="match status" value="1"/>
</dbReference>
<evidence type="ECO:0000256" key="8">
    <source>
        <dbReference type="ARBA" id="ARBA00023136"/>
    </source>
</evidence>
<feature type="region of interest" description="Disordered" evidence="10">
    <location>
        <begin position="175"/>
        <end position="220"/>
    </location>
</feature>
<comment type="subcellular location">
    <subcellularLocation>
        <location evidence="2">Mitochondrion membrane</location>
    </subcellularLocation>
</comment>
<dbReference type="EMBL" id="CVQI01038161">
    <property type="protein sequence ID" value="CRK48981.1"/>
    <property type="molecule type" value="Genomic_DNA"/>
</dbReference>
<keyword evidence="7" id="KW-0496">Mitochondrion</keyword>
<dbReference type="Proteomes" id="UP000045706">
    <property type="component" value="Unassembled WGS sequence"/>
</dbReference>
<dbReference type="InterPro" id="IPR050355">
    <property type="entry name" value="RCF1"/>
</dbReference>
<organism evidence="12 14">
    <name type="scientific">Verticillium longisporum</name>
    <name type="common">Verticillium dahliae var. longisporum</name>
    <dbReference type="NCBI Taxonomy" id="100787"/>
    <lineage>
        <taxon>Eukaryota</taxon>
        <taxon>Fungi</taxon>
        <taxon>Dikarya</taxon>
        <taxon>Ascomycota</taxon>
        <taxon>Pezizomycotina</taxon>
        <taxon>Sordariomycetes</taxon>
        <taxon>Hypocreomycetidae</taxon>
        <taxon>Glomerellales</taxon>
        <taxon>Plectosphaerellaceae</taxon>
        <taxon>Verticillium</taxon>
    </lineage>
</organism>
<dbReference type="Proteomes" id="UP000044602">
    <property type="component" value="Unassembled WGS sequence"/>
</dbReference>
<keyword evidence="14" id="KW-1185">Reference proteome</keyword>
<evidence type="ECO:0000256" key="10">
    <source>
        <dbReference type="SAM" id="MobiDB-lite"/>
    </source>
</evidence>
<evidence type="ECO:0000256" key="7">
    <source>
        <dbReference type="ARBA" id="ARBA00023128"/>
    </source>
</evidence>
<comment type="subunit">
    <text evidence="4">Associates with the respiratory chain complex III/complex IV supercomplex.</text>
</comment>
<gene>
    <name evidence="12" type="ORF">BN1708_013949</name>
    <name evidence="13" type="ORF">BN1723_008301</name>
</gene>
<evidence type="ECO:0000313" key="12">
    <source>
        <dbReference type="EMBL" id="CRK24390.1"/>
    </source>
</evidence>
<evidence type="ECO:0000256" key="4">
    <source>
        <dbReference type="ARBA" id="ARBA00011565"/>
    </source>
</evidence>
<dbReference type="AlphaFoldDB" id="A0A0G4LRY0"/>